<comment type="subcellular location">
    <subcellularLocation>
        <location evidence="8">Cytoplasm</location>
    </subcellularLocation>
</comment>
<feature type="domain" description="Methylated-DNA-[protein]-cysteine S-methyltransferase DNA binding" evidence="9">
    <location>
        <begin position="69"/>
        <end position="148"/>
    </location>
</feature>
<evidence type="ECO:0000256" key="6">
    <source>
        <dbReference type="ARBA" id="ARBA00023204"/>
    </source>
</evidence>
<dbReference type="InterPro" id="IPR036631">
    <property type="entry name" value="MGMT_N_sf"/>
</dbReference>
<dbReference type="PANTHER" id="PTHR10815">
    <property type="entry name" value="METHYLATED-DNA--PROTEIN-CYSTEINE METHYLTRANSFERASE"/>
    <property type="match status" value="1"/>
</dbReference>
<feature type="active site" description="Nucleophile; methyl group acceptor" evidence="8">
    <location>
        <position position="120"/>
    </location>
</feature>
<comment type="catalytic activity">
    <reaction evidence="1 8">
        <text>a 4-O-methyl-thymidine in DNA + L-cysteinyl-[protein] = a thymidine in DNA + S-methyl-L-cysteinyl-[protein]</text>
        <dbReference type="Rhea" id="RHEA:53428"/>
        <dbReference type="Rhea" id="RHEA-COMP:10131"/>
        <dbReference type="Rhea" id="RHEA-COMP:10132"/>
        <dbReference type="Rhea" id="RHEA-COMP:13555"/>
        <dbReference type="Rhea" id="RHEA-COMP:13556"/>
        <dbReference type="ChEBI" id="CHEBI:29950"/>
        <dbReference type="ChEBI" id="CHEBI:82612"/>
        <dbReference type="ChEBI" id="CHEBI:137386"/>
        <dbReference type="ChEBI" id="CHEBI:137387"/>
        <dbReference type="EC" id="2.1.1.63"/>
    </reaction>
</comment>
<evidence type="ECO:0000256" key="8">
    <source>
        <dbReference type="HAMAP-Rule" id="MF_00772"/>
    </source>
</evidence>
<dbReference type="Gene3D" id="1.10.10.10">
    <property type="entry name" value="Winged helix-like DNA-binding domain superfamily/Winged helix DNA-binding domain"/>
    <property type="match status" value="1"/>
</dbReference>
<dbReference type="PANTHER" id="PTHR10815:SF5">
    <property type="entry name" value="METHYLATED-DNA--PROTEIN-CYSTEINE METHYLTRANSFERASE"/>
    <property type="match status" value="1"/>
</dbReference>
<protein>
    <recommendedName>
        <fullName evidence="8">Methylated-DNA--protein-cysteine methyltransferase</fullName>
        <ecNumber evidence="8">2.1.1.63</ecNumber>
    </recommendedName>
    <alternativeName>
        <fullName evidence="8">6-O-methylguanine-DNA methyltransferase</fullName>
        <shortName evidence="8">MGMT</shortName>
    </alternativeName>
    <alternativeName>
        <fullName evidence="8">O-6-methylguanine-DNA-alkyltransferase</fullName>
    </alternativeName>
</protein>
<dbReference type="HAMAP" id="MF_00772">
    <property type="entry name" value="OGT"/>
    <property type="match status" value="1"/>
</dbReference>
<dbReference type="InterPro" id="IPR001497">
    <property type="entry name" value="MethylDNA_cys_MeTrfase_AS"/>
</dbReference>
<dbReference type="Gene3D" id="3.30.160.70">
    <property type="entry name" value="Methylated DNA-protein cysteine methyltransferase domain"/>
    <property type="match status" value="1"/>
</dbReference>
<keyword evidence="3 8" id="KW-0489">Methyltransferase</keyword>
<evidence type="ECO:0000256" key="7">
    <source>
        <dbReference type="ARBA" id="ARBA00049348"/>
    </source>
</evidence>
<sequence>MYIDYLDTPLGEMEIQATDEGVAQVIFCGQEKHPAKPSEITRRCREQLEQYFAGQRKAFDLPLDPCGTEFQKSVWGCLQEIPFGQSLSYGEIADMLNNPKAVRAVGGANGRNPLTIVVPCHRVIGSNGTLTGYAGGVERKLWLLKHEGFQGLADKENRKDSDDALNEVIKLRQDKTQFLK</sequence>
<reference evidence="11 12" key="1">
    <citation type="journal article" date="2015" name="Genome Announc.">
        <title>Draft Genome Sequences of Marine Isolates of Thalassomonas viridans and Thalassomonas actiniarum.</title>
        <authorList>
            <person name="Olonade I."/>
            <person name="van Zyl L.J."/>
            <person name="Trindade M."/>
        </authorList>
    </citation>
    <scope>NUCLEOTIDE SEQUENCE [LARGE SCALE GENOMIC DNA]</scope>
    <source>
        <strain evidence="11 12">XOM25</strain>
    </source>
</reference>
<comment type="function">
    <text evidence="8">Involved in the cellular defense against the biological effects of O6-methylguanine (O6-MeG) and O4-methylthymine (O4-MeT) in DNA. Repairs the methylated nucleobase in DNA by stoichiometrically transferring the methyl group to a cysteine residue in the enzyme. This is a suicide reaction: the enzyme is irreversibly inactivated.</text>
</comment>
<dbReference type="Pfam" id="PF01035">
    <property type="entry name" value="DNA_binding_1"/>
    <property type="match status" value="1"/>
</dbReference>
<dbReference type="GO" id="GO:0032259">
    <property type="term" value="P:methylation"/>
    <property type="evidence" value="ECO:0007669"/>
    <property type="project" value="UniProtKB-KW"/>
</dbReference>
<dbReference type="InterPro" id="IPR014048">
    <property type="entry name" value="MethylDNA_cys_MeTrfase_DNA-bd"/>
</dbReference>
<evidence type="ECO:0000259" key="9">
    <source>
        <dbReference type="Pfam" id="PF01035"/>
    </source>
</evidence>
<dbReference type="SUPFAM" id="SSF53155">
    <property type="entry name" value="Methylated DNA-protein cysteine methyltransferase domain"/>
    <property type="match status" value="1"/>
</dbReference>
<dbReference type="RefSeq" id="WP_044841175.1">
    <property type="nucleotide sequence ID" value="NZ_CP059733.1"/>
</dbReference>
<dbReference type="InterPro" id="IPR008332">
    <property type="entry name" value="MethylG_MeTrfase_N"/>
</dbReference>
<reference evidence="11 12" key="2">
    <citation type="journal article" date="2022" name="Mar. Drugs">
        <title>Bioassay-Guided Fractionation Leads to the Detection of Cholic Acid Generated by the Rare Thalassomonas sp.</title>
        <authorList>
            <person name="Pheiffer F."/>
            <person name="Schneider Y.K."/>
            <person name="Hansen E.H."/>
            <person name="Andersen J.H."/>
            <person name="Isaksson J."/>
            <person name="Busche T."/>
            <person name="R C."/>
            <person name="Kalinowski J."/>
            <person name="Zyl L.V."/>
            <person name="Trindade M."/>
        </authorList>
    </citation>
    <scope>NUCLEOTIDE SEQUENCE [LARGE SCALE GENOMIC DNA]</scope>
    <source>
        <strain evidence="11 12">XOM25</strain>
    </source>
</reference>
<dbReference type="EC" id="2.1.1.63" evidence="8"/>
<dbReference type="GO" id="GO:0005737">
    <property type="term" value="C:cytoplasm"/>
    <property type="evidence" value="ECO:0007669"/>
    <property type="project" value="UniProtKB-SubCell"/>
</dbReference>
<dbReference type="Proteomes" id="UP000032352">
    <property type="component" value="Chromosome"/>
</dbReference>
<comment type="catalytic activity">
    <reaction evidence="7 8">
        <text>a 6-O-methyl-2'-deoxyguanosine in DNA + L-cysteinyl-[protein] = S-methyl-L-cysteinyl-[protein] + a 2'-deoxyguanosine in DNA</text>
        <dbReference type="Rhea" id="RHEA:24000"/>
        <dbReference type="Rhea" id="RHEA-COMP:10131"/>
        <dbReference type="Rhea" id="RHEA-COMP:10132"/>
        <dbReference type="Rhea" id="RHEA-COMP:11367"/>
        <dbReference type="Rhea" id="RHEA-COMP:11368"/>
        <dbReference type="ChEBI" id="CHEBI:29950"/>
        <dbReference type="ChEBI" id="CHEBI:82612"/>
        <dbReference type="ChEBI" id="CHEBI:85445"/>
        <dbReference type="ChEBI" id="CHEBI:85448"/>
        <dbReference type="EC" id="2.1.1.63"/>
    </reaction>
</comment>
<dbReference type="PROSITE" id="PS00374">
    <property type="entry name" value="MGMT"/>
    <property type="match status" value="1"/>
</dbReference>
<keyword evidence="2 8" id="KW-0963">Cytoplasm</keyword>
<evidence type="ECO:0000259" key="10">
    <source>
        <dbReference type="Pfam" id="PF02870"/>
    </source>
</evidence>
<gene>
    <name evidence="11" type="ORF">SG34_001660</name>
</gene>
<dbReference type="InterPro" id="IPR036388">
    <property type="entry name" value="WH-like_DNA-bd_sf"/>
</dbReference>
<organism evidence="11 12">
    <name type="scientific">Thalassomonas viridans</name>
    <dbReference type="NCBI Taxonomy" id="137584"/>
    <lineage>
        <taxon>Bacteria</taxon>
        <taxon>Pseudomonadati</taxon>
        <taxon>Pseudomonadota</taxon>
        <taxon>Gammaproteobacteria</taxon>
        <taxon>Alteromonadales</taxon>
        <taxon>Colwelliaceae</taxon>
        <taxon>Thalassomonas</taxon>
    </lineage>
</organism>
<evidence type="ECO:0000256" key="2">
    <source>
        <dbReference type="ARBA" id="ARBA00022490"/>
    </source>
</evidence>
<dbReference type="Pfam" id="PF02870">
    <property type="entry name" value="Methyltransf_1N"/>
    <property type="match status" value="1"/>
</dbReference>
<dbReference type="AlphaFoldDB" id="A0AAE9Z417"/>
<dbReference type="InterPro" id="IPR023546">
    <property type="entry name" value="MGMT"/>
</dbReference>
<evidence type="ECO:0000256" key="1">
    <source>
        <dbReference type="ARBA" id="ARBA00001286"/>
    </source>
</evidence>
<evidence type="ECO:0000256" key="3">
    <source>
        <dbReference type="ARBA" id="ARBA00022603"/>
    </source>
</evidence>
<feature type="domain" description="Methylguanine DNA methyltransferase ribonuclease-like" evidence="10">
    <location>
        <begin position="1"/>
        <end position="65"/>
    </location>
</feature>
<proteinExistence type="inferred from homology"/>
<evidence type="ECO:0000313" key="12">
    <source>
        <dbReference type="Proteomes" id="UP000032352"/>
    </source>
</evidence>
<dbReference type="SUPFAM" id="SSF46767">
    <property type="entry name" value="Methylated DNA-protein cysteine methyltransferase, C-terminal domain"/>
    <property type="match status" value="1"/>
</dbReference>
<accession>A0AAE9Z417</accession>
<dbReference type="CDD" id="cd06445">
    <property type="entry name" value="ATase"/>
    <property type="match status" value="1"/>
</dbReference>
<evidence type="ECO:0000256" key="5">
    <source>
        <dbReference type="ARBA" id="ARBA00022763"/>
    </source>
</evidence>
<evidence type="ECO:0000313" key="11">
    <source>
        <dbReference type="EMBL" id="WDE05675.1"/>
    </source>
</evidence>
<keyword evidence="12" id="KW-1185">Reference proteome</keyword>
<keyword evidence="4 8" id="KW-0808">Transferase</keyword>
<comment type="miscellaneous">
    <text evidence="8">This enzyme catalyzes only one turnover and therefore is not strictly catalytic. According to one definition, an enzyme is a biocatalyst that acts repeatedly and over many reaction cycles.</text>
</comment>
<dbReference type="GO" id="GO:0006307">
    <property type="term" value="P:DNA alkylation repair"/>
    <property type="evidence" value="ECO:0007669"/>
    <property type="project" value="UniProtKB-UniRule"/>
</dbReference>
<comment type="similarity">
    <text evidence="8">Belongs to the MGMT family.</text>
</comment>
<dbReference type="NCBIfam" id="TIGR00589">
    <property type="entry name" value="ogt"/>
    <property type="match status" value="1"/>
</dbReference>
<evidence type="ECO:0000256" key="4">
    <source>
        <dbReference type="ARBA" id="ARBA00022679"/>
    </source>
</evidence>
<dbReference type="InterPro" id="IPR036217">
    <property type="entry name" value="MethylDNA_cys_MeTrfase_DNAb"/>
</dbReference>
<keyword evidence="5 8" id="KW-0227">DNA damage</keyword>
<dbReference type="FunFam" id="1.10.10.10:FF:000337">
    <property type="entry name" value="Methylated-DNA--protein-cysteine methyltransferase"/>
    <property type="match status" value="1"/>
</dbReference>
<dbReference type="GO" id="GO:0003908">
    <property type="term" value="F:methylated-DNA-[protein]-cysteine S-methyltransferase activity"/>
    <property type="evidence" value="ECO:0007669"/>
    <property type="project" value="UniProtKB-UniRule"/>
</dbReference>
<dbReference type="EMBL" id="CP059733">
    <property type="protein sequence ID" value="WDE05675.1"/>
    <property type="molecule type" value="Genomic_DNA"/>
</dbReference>
<dbReference type="KEGG" id="tvd:SG34_001660"/>
<keyword evidence="6 8" id="KW-0234">DNA repair</keyword>
<name>A0AAE9Z417_9GAMM</name>